<name>A0ABD5FDJ6_ENTAV</name>
<evidence type="ECO:0000313" key="2">
    <source>
        <dbReference type="Proteomes" id="UP001264335"/>
    </source>
</evidence>
<evidence type="ECO:0000313" key="1">
    <source>
        <dbReference type="EMBL" id="MDT2515710.1"/>
    </source>
</evidence>
<dbReference type="AlphaFoldDB" id="A0ABD5FDJ6"/>
<accession>A0ABD5FDJ6</accession>
<dbReference type="EMBL" id="JARPWY010000051">
    <property type="protein sequence ID" value="MDT2515710.1"/>
    <property type="molecule type" value="Genomic_DNA"/>
</dbReference>
<comment type="caution">
    <text evidence="1">The sequence shown here is derived from an EMBL/GenBank/DDBJ whole genome shotgun (WGS) entry which is preliminary data.</text>
</comment>
<dbReference type="SUPFAM" id="SSF56563">
    <property type="entry name" value="Major capsid protein gp5"/>
    <property type="match status" value="1"/>
</dbReference>
<sequence>MATVLKRDELFTPERIAGMINKVKGHSSLALLTQQEPVAFNGNEMFTFSLDKDIDLVDEGGAKTPGGATIDKVKMLPVKVEYSARFSDEMWFSGEEAQLNILKEFTDGYAKKLARGLDLMSFHGVNPRTKLAATLIDGKSFDDAINQTIEYDATKADDVLEDAIFLIQNSEGIITGIAMAPVVGRDLSKIEVNGVRQYPEFRMGAKPDNLAGMKVDINETVSAVGDTSIYVGDFANSVKWGYAKNIGLQVHTAGDPDNSGRDLAGHNEILLRSETYLGWGILDKNSFARVVKPAAGGGE</sequence>
<organism evidence="1 2">
    <name type="scientific">Enterococcus avium</name>
    <name type="common">Streptococcus avium</name>
    <dbReference type="NCBI Taxonomy" id="33945"/>
    <lineage>
        <taxon>Bacteria</taxon>
        <taxon>Bacillati</taxon>
        <taxon>Bacillota</taxon>
        <taxon>Bacilli</taxon>
        <taxon>Lactobacillales</taxon>
        <taxon>Enterococcaceae</taxon>
        <taxon>Enterococcus</taxon>
    </lineage>
</organism>
<reference evidence="1 2" key="1">
    <citation type="submission" date="2023-03" db="EMBL/GenBank/DDBJ databases">
        <authorList>
            <person name="Shen W."/>
            <person name="Cai J."/>
        </authorList>
    </citation>
    <scope>NUCLEOTIDE SEQUENCE [LARGE SCALE GENOMIC DNA]</scope>
    <source>
        <strain evidence="1 2">Y2</strain>
    </source>
</reference>
<dbReference type="RefSeq" id="WP_311932019.1">
    <property type="nucleotide sequence ID" value="NZ_JARPWY010000051.1"/>
</dbReference>
<proteinExistence type="predicted"/>
<dbReference type="Proteomes" id="UP001264335">
    <property type="component" value="Unassembled WGS sequence"/>
</dbReference>
<gene>
    <name evidence="1" type="ORF">P7D79_15905</name>
</gene>
<protein>
    <submittedName>
        <fullName evidence="1">Phage major capsid protein</fullName>
    </submittedName>
</protein>